<comment type="function">
    <text evidence="10">Recognizes and hydrolyzes the peptide bond at the C-terminal Gly of ubiquitin. Involved in the processing of poly-ubiquitin precursors as well as that of ubiquitinated proteins.</text>
</comment>
<comment type="caution">
    <text evidence="13">The sequence shown here is derived from an EMBL/GenBank/DDBJ whole genome shotgun (WGS) entry which is preliminary data.</text>
</comment>
<dbReference type="PROSITE" id="PS50235">
    <property type="entry name" value="USP_3"/>
    <property type="match status" value="1"/>
</dbReference>
<dbReference type="InterPro" id="IPR018200">
    <property type="entry name" value="USP_CS"/>
</dbReference>
<name>A0AAW1S6C2_9CHLO</name>
<dbReference type="GO" id="GO:0016579">
    <property type="term" value="P:protein deubiquitination"/>
    <property type="evidence" value="ECO:0007669"/>
    <property type="project" value="InterPro"/>
</dbReference>
<dbReference type="AlphaFoldDB" id="A0AAW1S6C2"/>
<protein>
    <recommendedName>
        <fullName evidence="10">Ubiquitin carboxyl-terminal hydrolase</fullName>
        <ecNumber evidence="10">3.4.19.12</ecNumber>
    </recommendedName>
</protein>
<feature type="region of interest" description="Disordered" evidence="11">
    <location>
        <begin position="435"/>
        <end position="511"/>
    </location>
</feature>
<keyword evidence="5" id="KW-0863">Zinc-finger</keyword>
<dbReference type="PROSITE" id="PS00972">
    <property type="entry name" value="USP_1"/>
    <property type="match status" value="1"/>
</dbReference>
<proteinExistence type="inferred from homology"/>
<evidence type="ECO:0000256" key="1">
    <source>
        <dbReference type="ARBA" id="ARBA00000707"/>
    </source>
</evidence>
<keyword evidence="8 10" id="KW-0788">Thiol protease</keyword>
<dbReference type="SUPFAM" id="SSF54001">
    <property type="entry name" value="Cysteine proteinases"/>
    <property type="match status" value="1"/>
</dbReference>
<dbReference type="PANTHER" id="PTHR21646:SF24">
    <property type="entry name" value="UBIQUITIN CARBOXYL-TERMINAL HYDROLASE"/>
    <property type="match status" value="1"/>
</dbReference>
<dbReference type="InterPro" id="IPR013083">
    <property type="entry name" value="Znf_RING/FYVE/PHD"/>
</dbReference>
<keyword evidence="9" id="KW-0862">Zinc</keyword>
<dbReference type="InterPro" id="IPR038765">
    <property type="entry name" value="Papain-like_cys_pep_sf"/>
</dbReference>
<dbReference type="Pfam" id="PF02148">
    <property type="entry name" value="zf-UBP"/>
    <property type="match status" value="1"/>
</dbReference>
<comment type="catalytic activity">
    <reaction evidence="1 10">
        <text>Thiol-dependent hydrolysis of ester, thioester, amide, peptide and isopeptide bonds formed by the C-terminal Gly of ubiquitin (a 76-residue protein attached to proteins as an intracellular targeting signal).</text>
        <dbReference type="EC" id="3.4.19.12"/>
    </reaction>
</comment>
<evidence type="ECO:0000256" key="9">
    <source>
        <dbReference type="ARBA" id="ARBA00022833"/>
    </source>
</evidence>
<dbReference type="SUPFAM" id="SSF57850">
    <property type="entry name" value="RING/U-box"/>
    <property type="match status" value="1"/>
</dbReference>
<keyword evidence="4" id="KW-0479">Metal-binding</keyword>
<dbReference type="InterPro" id="IPR001394">
    <property type="entry name" value="Peptidase_C19_UCH"/>
</dbReference>
<comment type="similarity">
    <text evidence="2 10">Belongs to the peptidase C19 family.</text>
</comment>
<dbReference type="Gene3D" id="3.90.70.10">
    <property type="entry name" value="Cysteine proteinases"/>
    <property type="match status" value="2"/>
</dbReference>
<feature type="domain" description="USP" evidence="12">
    <location>
        <begin position="205"/>
        <end position="768"/>
    </location>
</feature>
<evidence type="ECO:0000256" key="10">
    <source>
        <dbReference type="RuleBase" id="RU366025"/>
    </source>
</evidence>
<feature type="compositionally biased region" description="Basic and acidic residues" evidence="11">
    <location>
        <begin position="435"/>
        <end position="446"/>
    </location>
</feature>
<evidence type="ECO:0000256" key="3">
    <source>
        <dbReference type="ARBA" id="ARBA00022670"/>
    </source>
</evidence>
<evidence type="ECO:0000313" key="14">
    <source>
        <dbReference type="Proteomes" id="UP001445335"/>
    </source>
</evidence>
<evidence type="ECO:0000256" key="8">
    <source>
        <dbReference type="ARBA" id="ARBA00022807"/>
    </source>
</evidence>
<feature type="region of interest" description="Disordered" evidence="11">
    <location>
        <begin position="524"/>
        <end position="548"/>
    </location>
</feature>
<evidence type="ECO:0000256" key="11">
    <source>
        <dbReference type="SAM" id="MobiDB-lite"/>
    </source>
</evidence>
<evidence type="ECO:0000256" key="7">
    <source>
        <dbReference type="ARBA" id="ARBA00022801"/>
    </source>
</evidence>
<organism evidence="13 14">
    <name type="scientific">Elliptochloris bilobata</name>
    <dbReference type="NCBI Taxonomy" id="381761"/>
    <lineage>
        <taxon>Eukaryota</taxon>
        <taxon>Viridiplantae</taxon>
        <taxon>Chlorophyta</taxon>
        <taxon>core chlorophytes</taxon>
        <taxon>Trebouxiophyceae</taxon>
        <taxon>Trebouxiophyceae incertae sedis</taxon>
        <taxon>Elliptochloris clade</taxon>
        <taxon>Elliptochloris</taxon>
    </lineage>
</organism>
<dbReference type="Pfam" id="PF00443">
    <property type="entry name" value="UCH"/>
    <property type="match status" value="1"/>
</dbReference>
<dbReference type="InterPro" id="IPR028889">
    <property type="entry name" value="USP"/>
</dbReference>
<dbReference type="EMBL" id="JALJOU010000010">
    <property type="protein sequence ID" value="KAK9841838.1"/>
    <property type="molecule type" value="Genomic_DNA"/>
</dbReference>
<dbReference type="InterPro" id="IPR050185">
    <property type="entry name" value="Ub_carboxyl-term_hydrolase"/>
</dbReference>
<dbReference type="GO" id="GO:0004843">
    <property type="term" value="F:cysteine-type deubiquitinase activity"/>
    <property type="evidence" value="ECO:0007669"/>
    <property type="project" value="UniProtKB-UniRule"/>
</dbReference>
<evidence type="ECO:0000256" key="4">
    <source>
        <dbReference type="ARBA" id="ARBA00022723"/>
    </source>
</evidence>
<gene>
    <name evidence="13" type="ORF">WJX81_006458</name>
</gene>
<keyword evidence="7 10" id="KW-0378">Hydrolase</keyword>
<accession>A0AAW1S6C2</accession>
<dbReference type="Proteomes" id="UP001445335">
    <property type="component" value="Unassembled WGS sequence"/>
</dbReference>
<keyword evidence="3 10" id="KW-0645">Protease</keyword>
<sequence length="772" mass="78853">MEIQEKRGKQCCPHVHAFKEARGGGSEAFRALQRTLLLLWRSQKQPGSNVPAVVCLQCAAAARSLLQHCTGHAVTSPGHALALDLSRTELFCCACTDYVYDADFDRAVTGAAAAASQKGAAAANGECSLLGNLTVNGAQPPGNAGRVPSANGVPSQAAAAAAAGGGKRKFAVLGGAWEPGGDEQAVLKAHAAPVAAKDGHPAGLRGLANLGNTCFMNSVLQALLHAPLLRNFFLGGGHSPGLCLSRARTPCLSCELNAVFSAAYSGVHAPYSPAEFLDAWWRHAEHHLAGYQQQDAHEFYLYALAGLCAAGVATARAKPAWRPSSRSAAGSCCSREAAYSTGQLVSSPPGAALCGMACGGGRGAVQAGVQALGKRPSGAPAAGPTTCLAKAEPPEGESVVQVVFGGLLRSDVTCCECGFTSTAHDPFLDISLDLQGDRSDSGERARASSGEATEGHRSNAPDASAPPTSTTDAAAGSSAGVSSSVAGAADGGREEVHTSPPPPPASPAPSRPLALAAVAPLQARPSSGAVLKGQRPGSGGAGWNKKPPRAVRCGQCATCAKPQLKKACMRNKALKLSGAAAACWGDAAASWQVNGSAAGAAPDGVASAWAGPPLRLGSSGAAADEHAGPTPDAVKQMSIRRLPPVLCLHVKRFEHMAQGFGRKLTMPLLFPSRLDARPFLSASVLRQRFAGRPSSATARDPGSAAEGALGDYELYAVVCHRGVLQGGHYISYIKSGAGWYQCDDACVVEVDEATARSRDAYMLYYSLHGAAA</sequence>
<evidence type="ECO:0000256" key="5">
    <source>
        <dbReference type="ARBA" id="ARBA00022771"/>
    </source>
</evidence>
<dbReference type="GO" id="GO:0006508">
    <property type="term" value="P:proteolysis"/>
    <property type="evidence" value="ECO:0007669"/>
    <property type="project" value="UniProtKB-KW"/>
</dbReference>
<feature type="compositionally biased region" description="Pro residues" evidence="11">
    <location>
        <begin position="499"/>
        <end position="510"/>
    </location>
</feature>
<evidence type="ECO:0000256" key="2">
    <source>
        <dbReference type="ARBA" id="ARBA00009085"/>
    </source>
</evidence>
<evidence type="ECO:0000313" key="13">
    <source>
        <dbReference type="EMBL" id="KAK9841838.1"/>
    </source>
</evidence>
<evidence type="ECO:0000256" key="6">
    <source>
        <dbReference type="ARBA" id="ARBA00022786"/>
    </source>
</evidence>
<dbReference type="PANTHER" id="PTHR21646">
    <property type="entry name" value="UBIQUITIN CARBOXYL-TERMINAL HYDROLASE"/>
    <property type="match status" value="1"/>
</dbReference>
<dbReference type="EC" id="3.4.19.12" evidence="10"/>
<dbReference type="GO" id="GO:0008270">
    <property type="term" value="F:zinc ion binding"/>
    <property type="evidence" value="ECO:0007669"/>
    <property type="project" value="UniProtKB-KW"/>
</dbReference>
<dbReference type="PROSITE" id="PS00973">
    <property type="entry name" value="USP_2"/>
    <property type="match status" value="1"/>
</dbReference>
<feature type="compositionally biased region" description="Low complexity" evidence="11">
    <location>
        <begin position="460"/>
        <end position="488"/>
    </location>
</feature>
<evidence type="ECO:0000259" key="12">
    <source>
        <dbReference type="PROSITE" id="PS50235"/>
    </source>
</evidence>
<dbReference type="Gene3D" id="3.30.40.10">
    <property type="entry name" value="Zinc/RING finger domain, C3HC4 (zinc finger)"/>
    <property type="match status" value="1"/>
</dbReference>
<keyword evidence="6 10" id="KW-0833">Ubl conjugation pathway</keyword>
<keyword evidence="14" id="KW-1185">Reference proteome</keyword>
<dbReference type="InterPro" id="IPR001607">
    <property type="entry name" value="Znf_UBP"/>
</dbReference>
<reference evidence="13 14" key="1">
    <citation type="journal article" date="2024" name="Nat. Commun.">
        <title>Phylogenomics reveals the evolutionary origins of lichenization in chlorophyte algae.</title>
        <authorList>
            <person name="Puginier C."/>
            <person name="Libourel C."/>
            <person name="Otte J."/>
            <person name="Skaloud P."/>
            <person name="Haon M."/>
            <person name="Grisel S."/>
            <person name="Petersen M."/>
            <person name="Berrin J.G."/>
            <person name="Delaux P.M."/>
            <person name="Dal Grande F."/>
            <person name="Keller J."/>
        </authorList>
    </citation>
    <scope>NUCLEOTIDE SEQUENCE [LARGE SCALE GENOMIC DNA]</scope>
    <source>
        <strain evidence="13 14">SAG 245.80</strain>
    </source>
</reference>